<accession>A0ABZ2TXB4</accession>
<evidence type="ECO:0000313" key="2">
    <source>
        <dbReference type="EMBL" id="WYY05995.1"/>
    </source>
</evidence>
<proteinExistence type="predicted"/>
<reference evidence="2 3" key="1">
    <citation type="journal article" date="2023" name="Virus Evol.">
        <title>Computational host range prediction-The good, the bad, and the ugly.</title>
        <authorList>
            <person name="Howell A.A."/>
            <person name="Versoza C.J."/>
            <person name="Pfeifer S.P."/>
        </authorList>
    </citation>
    <scope>NUCLEOTIDE SEQUENCE [LARGE SCALE GENOMIC DNA]</scope>
    <source>
        <strain evidence="2 3">1610/1b</strain>
    </source>
</reference>
<dbReference type="RefSeq" id="WP_066161579.1">
    <property type="nucleotide sequence ID" value="NZ_CP136137.1"/>
</dbReference>
<feature type="transmembrane region" description="Helical" evidence="1">
    <location>
        <begin position="20"/>
        <end position="40"/>
    </location>
</feature>
<dbReference type="Proteomes" id="UP001479933">
    <property type="component" value="Chromosome"/>
</dbReference>
<keyword evidence="1" id="KW-0812">Transmembrane</keyword>
<feature type="transmembrane region" description="Helical" evidence="1">
    <location>
        <begin position="80"/>
        <end position="100"/>
    </location>
</feature>
<keyword evidence="3" id="KW-1185">Reference proteome</keyword>
<protein>
    <recommendedName>
        <fullName evidence="4">Integral membrane protein</fullName>
    </recommendedName>
</protein>
<sequence length="141" mass="14483">MSSTDPDRRVPSIPKTLRWAGLGTAAQGALGLIVAVVLVVRELAGHHEAAISGYGTAIWFAVIGGAVLAGGIALTHGKRWGRGISMMAQILLLPVSYSLITGSGLPWIGVPVGVLALGLLVLLFAPASLSWLEADDLPPDA</sequence>
<keyword evidence="1" id="KW-0472">Membrane</keyword>
<name>A0ABZ2TXB4_9ACTN</name>
<evidence type="ECO:0008006" key="4">
    <source>
        <dbReference type="Google" id="ProtNLM"/>
    </source>
</evidence>
<evidence type="ECO:0000256" key="1">
    <source>
        <dbReference type="SAM" id="Phobius"/>
    </source>
</evidence>
<gene>
    <name evidence="2" type="ORF">RVF87_12990</name>
</gene>
<organism evidence="2 3">
    <name type="scientific">Gordonia hydrophobica</name>
    <dbReference type="NCBI Taxonomy" id="40516"/>
    <lineage>
        <taxon>Bacteria</taxon>
        <taxon>Bacillati</taxon>
        <taxon>Actinomycetota</taxon>
        <taxon>Actinomycetes</taxon>
        <taxon>Mycobacteriales</taxon>
        <taxon>Gordoniaceae</taxon>
        <taxon>Gordonia</taxon>
    </lineage>
</organism>
<keyword evidence="1" id="KW-1133">Transmembrane helix</keyword>
<feature type="transmembrane region" description="Helical" evidence="1">
    <location>
        <begin position="52"/>
        <end position="74"/>
    </location>
</feature>
<feature type="transmembrane region" description="Helical" evidence="1">
    <location>
        <begin position="107"/>
        <end position="132"/>
    </location>
</feature>
<evidence type="ECO:0000313" key="3">
    <source>
        <dbReference type="Proteomes" id="UP001479933"/>
    </source>
</evidence>
<dbReference type="EMBL" id="CP136137">
    <property type="protein sequence ID" value="WYY05995.1"/>
    <property type="molecule type" value="Genomic_DNA"/>
</dbReference>